<accession>A0A1J1ITV2</accession>
<name>A0A1J1ITV2_9DIPT</name>
<sequence>MEDYHCYLPHQLNDDPLCRCLNQHELPLQRKNKVKEAMMFFMVASLSILSLNIESFHETSEILLPLCDNNKENKNILSHKLLLTTPHSHVHQLYLIYEHDEDNQKFIPDKKLLFDD</sequence>
<dbReference type="Proteomes" id="UP000183832">
    <property type="component" value="Unassembled WGS sequence"/>
</dbReference>
<reference evidence="1 2" key="1">
    <citation type="submission" date="2015-04" db="EMBL/GenBank/DDBJ databases">
        <authorList>
            <person name="Syromyatnikov M.Y."/>
            <person name="Popov V.N."/>
        </authorList>
    </citation>
    <scope>NUCLEOTIDE SEQUENCE [LARGE SCALE GENOMIC DNA]</scope>
</reference>
<gene>
    <name evidence="1" type="ORF">CLUMA_CG016663</name>
</gene>
<evidence type="ECO:0000313" key="2">
    <source>
        <dbReference type="Proteomes" id="UP000183832"/>
    </source>
</evidence>
<organism evidence="1 2">
    <name type="scientific">Clunio marinus</name>
    <dbReference type="NCBI Taxonomy" id="568069"/>
    <lineage>
        <taxon>Eukaryota</taxon>
        <taxon>Metazoa</taxon>
        <taxon>Ecdysozoa</taxon>
        <taxon>Arthropoda</taxon>
        <taxon>Hexapoda</taxon>
        <taxon>Insecta</taxon>
        <taxon>Pterygota</taxon>
        <taxon>Neoptera</taxon>
        <taxon>Endopterygota</taxon>
        <taxon>Diptera</taxon>
        <taxon>Nematocera</taxon>
        <taxon>Chironomoidea</taxon>
        <taxon>Chironomidae</taxon>
        <taxon>Clunio</taxon>
    </lineage>
</organism>
<proteinExistence type="predicted"/>
<protein>
    <submittedName>
        <fullName evidence="1">CLUMA_CG016663, isoform A</fullName>
    </submittedName>
</protein>
<dbReference type="AlphaFoldDB" id="A0A1J1ITV2"/>
<dbReference type="EMBL" id="CVRI01000059">
    <property type="protein sequence ID" value="CRL03544.1"/>
    <property type="molecule type" value="Genomic_DNA"/>
</dbReference>
<keyword evidence="2" id="KW-1185">Reference proteome</keyword>
<evidence type="ECO:0000313" key="1">
    <source>
        <dbReference type="EMBL" id="CRL03544.1"/>
    </source>
</evidence>